<name>A0AAD7VW15_9ASCO</name>
<evidence type="ECO:0000256" key="1">
    <source>
        <dbReference type="SAM" id="MobiDB-lite"/>
    </source>
</evidence>
<comment type="caution">
    <text evidence="2">The sequence shown here is derived from an EMBL/GenBank/DDBJ whole genome shotgun (WGS) entry which is preliminary data.</text>
</comment>
<dbReference type="EMBL" id="JARPMG010000002">
    <property type="protein sequence ID" value="KAJ8102865.1"/>
    <property type="molecule type" value="Genomic_DNA"/>
</dbReference>
<reference evidence="2" key="1">
    <citation type="submission" date="2023-03" db="EMBL/GenBank/DDBJ databases">
        <title>Near-Complete genome sequence of Lipomyces tetrasporous NRRL Y-64009, an oleaginous yeast capable of growing on lignocellulosic hydrolysates.</title>
        <authorList>
            <consortium name="Lawrence Berkeley National Laboratory"/>
            <person name="Jagtap S.S."/>
            <person name="Liu J.-J."/>
            <person name="Walukiewicz H.E."/>
            <person name="Pangilinan J."/>
            <person name="Lipzen A."/>
            <person name="Ahrendt S."/>
            <person name="Koriabine M."/>
            <person name="Cobaugh K."/>
            <person name="Salamov A."/>
            <person name="Yoshinaga Y."/>
            <person name="Ng V."/>
            <person name="Daum C."/>
            <person name="Grigoriev I.V."/>
            <person name="Slininger P.J."/>
            <person name="Dien B.S."/>
            <person name="Jin Y.-S."/>
            <person name="Rao C.V."/>
        </authorList>
    </citation>
    <scope>NUCLEOTIDE SEQUENCE</scope>
    <source>
        <strain evidence="2">NRRL Y-64009</strain>
    </source>
</reference>
<proteinExistence type="predicted"/>
<dbReference type="Proteomes" id="UP001217417">
    <property type="component" value="Unassembled WGS sequence"/>
</dbReference>
<dbReference type="AlphaFoldDB" id="A0AAD7VW15"/>
<feature type="compositionally biased region" description="Cys residues" evidence="1">
    <location>
        <begin position="1"/>
        <end position="10"/>
    </location>
</feature>
<protein>
    <submittedName>
        <fullName evidence="2">Uncharacterized protein</fullName>
    </submittedName>
</protein>
<dbReference type="RefSeq" id="XP_056046315.1">
    <property type="nucleotide sequence ID" value="XM_056186711.1"/>
</dbReference>
<accession>A0AAD7VW15</accession>
<evidence type="ECO:0000313" key="2">
    <source>
        <dbReference type="EMBL" id="KAJ8102865.1"/>
    </source>
</evidence>
<feature type="compositionally biased region" description="Basic residues" evidence="1">
    <location>
        <begin position="20"/>
        <end position="29"/>
    </location>
</feature>
<keyword evidence="3" id="KW-1185">Reference proteome</keyword>
<evidence type="ECO:0000313" key="3">
    <source>
        <dbReference type="Proteomes" id="UP001217417"/>
    </source>
</evidence>
<feature type="region of interest" description="Disordered" evidence="1">
    <location>
        <begin position="1"/>
        <end position="29"/>
    </location>
</feature>
<sequence>MAIFPRCCCPPSSSSTTSPGKRRSLRRAKRGACNWLRSSPPRAMFSSVGKRTAWNPG</sequence>
<organism evidence="2 3">
    <name type="scientific">Lipomyces tetrasporus</name>
    <dbReference type="NCBI Taxonomy" id="54092"/>
    <lineage>
        <taxon>Eukaryota</taxon>
        <taxon>Fungi</taxon>
        <taxon>Dikarya</taxon>
        <taxon>Ascomycota</taxon>
        <taxon>Saccharomycotina</taxon>
        <taxon>Lipomycetes</taxon>
        <taxon>Lipomycetales</taxon>
        <taxon>Lipomycetaceae</taxon>
        <taxon>Lipomyces</taxon>
    </lineage>
</organism>
<gene>
    <name evidence="2" type="ORF">POJ06DRAFT_245909</name>
</gene>
<dbReference type="GeneID" id="80881877"/>